<dbReference type="AlphaFoldDB" id="V5SFJ9"/>
<sequence>MDRRIAALVLLASGFAIALGFHFGTDRATPERQAAPSAISHGPAPLRIDGVVVEARALSAQCRVASAPFEGHAPLPSVRRALMEQRPARIVSLGPSSVLSADTSSPIASYPSELERDLEASGVDVEIIARTQEGAVAGDAAERLKAEVTRLRPDLLVWQVGTNDAVARLDADGFADRLRETLGWLASHKIDVVLVDPQYVARLSDDEGYTGIVDRVAAVASEKHVLRVNRYDAMADLARTHPSWSHLTADRFRLSDMGYRCAAEYTADAIVAGVNVAAKADGGLTR</sequence>
<dbReference type="GO" id="GO:0016788">
    <property type="term" value="F:hydrolase activity, acting on ester bonds"/>
    <property type="evidence" value="ECO:0007669"/>
    <property type="project" value="UniProtKB-ARBA"/>
</dbReference>
<evidence type="ECO:0000313" key="1">
    <source>
        <dbReference type="EMBL" id="AHB49671.1"/>
    </source>
</evidence>
<dbReference type="EMBL" id="CP006912">
    <property type="protein sequence ID" value="AHB49671.1"/>
    <property type="molecule type" value="Genomic_DNA"/>
</dbReference>
<dbReference type="OrthoDB" id="7203637at2"/>
<name>V5SFJ9_9HYPH</name>
<keyword evidence="2" id="KW-1185">Reference proteome</keyword>
<dbReference type="HOGENOM" id="CLU_065317_1_0_5"/>
<dbReference type="CDD" id="cd00229">
    <property type="entry name" value="SGNH_hydrolase"/>
    <property type="match status" value="1"/>
</dbReference>
<dbReference type="KEGG" id="hni:W911_16710"/>
<dbReference type="RefSeq" id="WP_023788634.1">
    <property type="nucleotide sequence ID" value="NC_022997.1"/>
</dbReference>
<organism evidence="1 2">
    <name type="scientific">Hyphomicrobium nitrativorans NL23</name>
    <dbReference type="NCBI Taxonomy" id="1029756"/>
    <lineage>
        <taxon>Bacteria</taxon>
        <taxon>Pseudomonadati</taxon>
        <taxon>Pseudomonadota</taxon>
        <taxon>Alphaproteobacteria</taxon>
        <taxon>Hyphomicrobiales</taxon>
        <taxon>Hyphomicrobiaceae</taxon>
        <taxon>Hyphomicrobium</taxon>
    </lineage>
</organism>
<accession>V5SFJ9</accession>
<dbReference type="SUPFAM" id="SSF52266">
    <property type="entry name" value="SGNH hydrolase"/>
    <property type="match status" value="1"/>
</dbReference>
<dbReference type="Gene3D" id="3.40.50.1110">
    <property type="entry name" value="SGNH hydrolase"/>
    <property type="match status" value="1"/>
</dbReference>
<dbReference type="PATRIC" id="fig|1029756.8.peg.3480"/>
<dbReference type="Proteomes" id="UP000018542">
    <property type="component" value="Chromosome"/>
</dbReference>
<protein>
    <submittedName>
        <fullName evidence="1">GDSL family lipase</fullName>
    </submittedName>
</protein>
<reference evidence="1 2" key="1">
    <citation type="journal article" date="2014" name="Genome Announc.">
        <title>Complete Genome Sequence of Hyphomicrobium nitrativorans Strain NL23, a Denitrifying Bacterium Isolated from Biofilm of a Methanol-Fed Denitrification System Treating Seawater at the Montreal Biodome.</title>
        <authorList>
            <person name="Martineau C."/>
            <person name="Villeneuve C."/>
            <person name="Mauffrey F."/>
            <person name="Villemur R."/>
        </authorList>
    </citation>
    <scope>NUCLEOTIDE SEQUENCE [LARGE SCALE GENOMIC DNA]</scope>
    <source>
        <strain evidence="1">NL23</strain>
    </source>
</reference>
<evidence type="ECO:0000313" key="2">
    <source>
        <dbReference type="Proteomes" id="UP000018542"/>
    </source>
</evidence>
<dbReference type="InterPro" id="IPR036514">
    <property type="entry name" value="SGNH_hydro_sf"/>
</dbReference>
<dbReference type="InterPro" id="IPR057572">
    <property type="entry name" value="NonGDSL"/>
</dbReference>
<gene>
    <name evidence="1" type="ORF">W911_16710</name>
</gene>
<dbReference type="STRING" id="1029756.W911_16710"/>
<dbReference type="Pfam" id="PF25182">
    <property type="entry name" value="NonGDSL"/>
    <property type="match status" value="1"/>
</dbReference>
<proteinExistence type="predicted"/>